<accession>A0A8J8GM69</accession>
<organism evidence="13 14">
    <name type="scientific">Haloterrigena gelatinilytica</name>
    <dbReference type="NCBI Taxonomy" id="2741724"/>
    <lineage>
        <taxon>Archaea</taxon>
        <taxon>Methanobacteriati</taxon>
        <taxon>Methanobacteriota</taxon>
        <taxon>Stenosarchaea group</taxon>
        <taxon>Halobacteria</taxon>
        <taxon>Halobacteriales</taxon>
        <taxon>Natrialbaceae</taxon>
        <taxon>Haloterrigena</taxon>
    </lineage>
</organism>
<evidence type="ECO:0000259" key="12">
    <source>
        <dbReference type="Pfam" id="PF07732"/>
    </source>
</evidence>
<dbReference type="NCBIfam" id="TIGR02376">
    <property type="entry name" value="Cu_nitrite_red"/>
    <property type="match status" value="1"/>
</dbReference>
<gene>
    <name evidence="13" type="primary">nirK</name>
    <name evidence="13" type="ORF">HT576_14470</name>
</gene>
<dbReference type="GO" id="GO:0005507">
    <property type="term" value="F:copper ion binding"/>
    <property type="evidence" value="ECO:0007669"/>
    <property type="project" value="InterPro"/>
</dbReference>
<evidence type="ECO:0000256" key="7">
    <source>
        <dbReference type="ARBA" id="ARBA00023002"/>
    </source>
</evidence>
<feature type="binding site" description="type 1 copper site" evidence="10">
    <location>
        <position position="337"/>
    </location>
    <ligand>
        <name>Cu cation</name>
        <dbReference type="ChEBI" id="CHEBI:23378"/>
        <label>1</label>
    </ligand>
</feature>
<evidence type="ECO:0000256" key="10">
    <source>
        <dbReference type="PIRSR" id="PIRSR601287-1"/>
    </source>
</evidence>
<dbReference type="InterPro" id="IPR006311">
    <property type="entry name" value="TAT_signal"/>
</dbReference>
<dbReference type="GO" id="GO:0050421">
    <property type="term" value="F:nitrite reductase (NO-forming) activity"/>
    <property type="evidence" value="ECO:0007669"/>
    <property type="project" value="UniProtKB-EC"/>
</dbReference>
<comment type="cofactor">
    <cofactor evidence="1 10">
        <name>Cu(+)</name>
        <dbReference type="ChEBI" id="CHEBI:49552"/>
    </cofactor>
</comment>
<feature type="binding site" description="type 1 copper site" evidence="10">
    <location>
        <position position="192"/>
    </location>
    <ligand>
        <name>Cu cation</name>
        <dbReference type="ChEBI" id="CHEBI:23378"/>
        <label>1</label>
    </ligand>
</feature>
<dbReference type="PROSITE" id="PS51318">
    <property type="entry name" value="TAT"/>
    <property type="match status" value="1"/>
</dbReference>
<dbReference type="InterPro" id="IPR011707">
    <property type="entry name" value="Cu-oxidase-like_N"/>
</dbReference>
<dbReference type="AlphaFoldDB" id="A0A8J8GM69"/>
<dbReference type="CDD" id="cd04208">
    <property type="entry name" value="CuRO_2_CuNIR"/>
    <property type="match status" value="1"/>
</dbReference>
<proteinExistence type="predicted"/>
<keyword evidence="8 10" id="KW-0186">Copper</keyword>
<dbReference type="Proteomes" id="UP000728647">
    <property type="component" value="Unassembled WGS sequence"/>
</dbReference>
<dbReference type="EMBL" id="JABURA010000001">
    <property type="protein sequence ID" value="NUB92221.1"/>
    <property type="molecule type" value="Genomic_DNA"/>
</dbReference>
<feature type="binding site" description="type 1 copper site" evidence="10">
    <location>
        <position position="187"/>
    </location>
    <ligand>
        <name>Cu cation</name>
        <dbReference type="ChEBI" id="CHEBI:23378"/>
        <label>1</label>
    </ligand>
</feature>
<evidence type="ECO:0000256" key="2">
    <source>
        <dbReference type="ARBA" id="ARBA00011233"/>
    </source>
</evidence>
<feature type="binding site" description="type 1 copper site" evidence="10">
    <location>
        <position position="178"/>
    </location>
    <ligand>
        <name>Cu cation</name>
        <dbReference type="ChEBI" id="CHEBI:23378"/>
        <label>1</label>
    </ligand>
</feature>
<sequence length="366" mass="39579">MTPTTNSRRRFLQTAGGATALAIAGCLDGLSNDGEQNAQGTDTETDEEGEPAAVESVDVDRIARDPTAIPDPVDWNEPREHDVTVRTERVTAEIEPGVAFEYMTFEGQVPGPMLRVRRGDRVNLTFEVPDDLNVTNHNMDFHAVYGPGGGADATTISPGDDPAQLSFSAEYPGVFIYHCAIPNMDQHISAGMFGSILVEPEDGLPEVDREFYLGQHEIYTDGDVGEEGHHGFDFDAMLAEQPTYVVFNGQAYGFTEDGVGPMHAEVGETARVYFANGGPNLLSSWHPIGNVWSRFYRDGGFLTEPDRNIETAPVAPGTTAAAEMEFPVPGPVKIVDHALTRAARRGALAVIDVDGEADPEIYDPNP</sequence>
<feature type="domain" description="Plastocyanin-like" evidence="12">
    <location>
        <begin position="89"/>
        <end position="201"/>
    </location>
</feature>
<dbReference type="EC" id="1.7.2.1" evidence="3"/>
<dbReference type="RefSeq" id="WP_174702397.1">
    <property type="nucleotide sequence ID" value="NZ_JABURA010000001.1"/>
</dbReference>
<dbReference type="InterPro" id="IPR008972">
    <property type="entry name" value="Cupredoxin"/>
</dbReference>
<feature type="binding site" description="type 1 copper site" evidence="10">
    <location>
        <position position="142"/>
    </location>
    <ligand>
        <name>Cu cation</name>
        <dbReference type="ChEBI" id="CHEBI:23378"/>
        <label>1</label>
    </ligand>
</feature>
<feature type="region of interest" description="Disordered" evidence="11">
    <location>
        <begin position="30"/>
        <end position="53"/>
    </location>
</feature>
<evidence type="ECO:0000256" key="1">
    <source>
        <dbReference type="ARBA" id="ARBA00001960"/>
    </source>
</evidence>
<evidence type="ECO:0000256" key="5">
    <source>
        <dbReference type="ARBA" id="ARBA00022723"/>
    </source>
</evidence>
<dbReference type="SUPFAM" id="SSF49503">
    <property type="entry name" value="Cupredoxins"/>
    <property type="match status" value="2"/>
</dbReference>
<evidence type="ECO:0000256" key="3">
    <source>
        <dbReference type="ARBA" id="ARBA00011882"/>
    </source>
</evidence>
<evidence type="ECO:0000256" key="8">
    <source>
        <dbReference type="ARBA" id="ARBA00023008"/>
    </source>
</evidence>
<dbReference type="PRINTS" id="PR00695">
    <property type="entry name" value="CUNO2RDTASE"/>
</dbReference>
<feature type="binding site" description="type 1 copper site" evidence="10">
    <location>
        <position position="179"/>
    </location>
    <ligand>
        <name>Cu cation</name>
        <dbReference type="ChEBI" id="CHEBI:23378"/>
        <label>1</label>
    </ligand>
</feature>
<comment type="cofactor">
    <cofactor evidence="10">
        <name>Cu(2+)</name>
        <dbReference type="ChEBI" id="CHEBI:29036"/>
    </cofactor>
</comment>
<evidence type="ECO:0000256" key="9">
    <source>
        <dbReference type="ARBA" id="ARBA00049340"/>
    </source>
</evidence>
<dbReference type="OrthoDB" id="12293at2157"/>
<keyword evidence="5 10" id="KW-0479">Metal-binding</keyword>
<dbReference type="FunFam" id="2.60.40.420:FF:000093">
    <property type="entry name" value="Copper-containing nitrite reductase"/>
    <property type="match status" value="1"/>
</dbReference>
<dbReference type="InterPro" id="IPR001287">
    <property type="entry name" value="NO2-reductase_Cu"/>
</dbReference>
<comment type="caution">
    <text evidence="13">The sequence shown here is derived from an EMBL/GenBank/DDBJ whole genome shotgun (WGS) entry which is preliminary data.</text>
</comment>
<reference evidence="13" key="1">
    <citation type="submission" date="2020-06" db="EMBL/GenBank/DDBJ databases">
        <title>Haloterrigena sp. nov., an extremely halophilic archaeon isolated from a saline sediment.</title>
        <authorList>
            <person name="Liu B.-B."/>
        </authorList>
    </citation>
    <scope>NUCLEOTIDE SEQUENCE</scope>
    <source>
        <strain evidence="13">SYSU A121-1</strain>
    </source>
</reference>
<protein>
    <recommendedName>
        <fullName evidence="4">Copper-containing nitrite reductase</fullName>
        <ecNumber evidence="3">1.7.2.1</ecNumber>
    </recommendedName>
</protein>
<keyword evidence="6" id="KW-0677">Repeat</keyword>
<name>A0A8J8GM69_9EURY</name>
<dbReference type="CDD" id="cd11020">
    <property type="entry name" value="CuRO_1_CuNIR"/>
    <property type="match status" value="1"/>
</dbReference>
<dbReference type="Pfam" id="PF07732">
    <property type="entry name" value="Cu-oxidase_3"/>
    <property type="match status" value="1"/>
</dbReference>
<comment type="subunit">
    <text evidence="2">Homotrimer.</text>
</comment>
<dbReference type="Gene3D" id="2.60.40.420">
    <property type="entry name" value="Cupredoxins - blue copper proteins"/>
    <property type="match status" value="2"/>
</dbReference>
<comment type="catalytic activity">
    <reaction evidence="9">
        <text>nitric oxide + Fe(III)-[cytochrome c] + H2O = Fe(II)-[cytochrome c] + nitrite + 2 H(+)</text>
        <dbReference type="Rhea" id="RHEA:15233"/>
        <dbReference type="Rhea" id="RHEA-COMP:10350"/>
        <dbReference type="Rhea" id="RHEA-COMP:14399"/>
        <dbReference type="ChEBI" id="CHEBI:15377"/>
        <dbReference type="ChEBI" id="CHEBI:15378"/>
        <dbReference type="ChEBI" id="CHEBI:16301"/>
        <dbReference type="ChEBI" id="CHEBI:16480"/>
        <dbReference type="ChEBI" id="CHEBI:29033"/>
        <dbReference type="ChEBI" id="CHEBI:29034"/>
        <dbReference type="EC" id="1.7.2.1"/>
    </reaction>
</comment>
<evidence type="ECO:0000313" key="13">
    <source>
        <dbReference type="EMBL" id="NUB92221.1"/>
    </source>
</evidence>
<feature type="binding site" description="type 1 copper site" evidence="10">
    <location>
        <position position="137"/>
    </location>
    <ligand>
        <name>Cu cation</name>
        <dbReference type="ChEBI" id="CHEBI:23378"/>
        <label>1</label>
    </ligand>
</feature>
<evidence type="ECO:0000313" key="14">
    <source>
        <dbReference type="Proteomes" id="UP000728647"/>
    </source>
</evidence>
<keyword evidence="7 13" id="KW-0560">Oxidoreductase</keyword>
<evidence type="ECO:0000256" key="11">
    <source>
        <dbReference type="SAM" id="MobiDB-lite"/>
    </source>
</evidence>
<evidence type="ECO:0000256" key="4">
    <source>
        <dbReference type="ARBA" id="ARBA00017290"/>
    </source>
</evidence>
<evidence type="ECO:0000256" key="6">
    <source>
        <dbReference type="ARBA" id="ARBA00022737"/>
    </source>
</evidence>